<proteinExistence type="predicted"/>
<evidence type="ECO:0000256" key="1">
    <source>
        <dbReference type="SAM" id="MobiDB-lite"/>
    </source>
</evidence>
<feature type="compositionally biased region" description="Acidic residues" evidence="1">
    <location>
        <begin position="562"/>
        <end position="572"/>
    </location>
</feature>
<accession>A0A1B8GV52</accession>
<feature type="compositionally biased region" description="Low complexity" evidence="1">
    <location>
        <begin position="97"/>
        <end position="107"/>
    </location>
</feature>
<reference evidence="3" key="2">
    <citation type="journal article" date="2018" name="Nat. Commun.">
        <title>Extreme sensitivity to ultraviolet light in the fungal pathogen causing white-nose syndrome of bats.</title>
        <authorList>
            <person name="Palmer J.M."/>
            <person name="Drees K.P."/>
            <person name="Foster J.T."/>
            <person name="Lindner D.L."/>
        </authorList>
    </citation>
    <scope>NUCLEOTIDE SEQUENCE [LARGE SCALE GENOMIC DNA]</scope>
    <source>
        <strain evidence="3">UAMH 10579</strain>
    </source>
</reference>
<dbReference type="Proteomes" id="UP000091956">
    <property type="component" value="Unassembled WGS sequence"/>
</dbReference>
<evidence type="ECO:0000313" key="2">
    <source>
        <dbReference type="EMBL" id="OBT99703.1"/>
    </source>
</evidence>
<feature type="region of interest" description="Disordered" evidence="1">
    <location>
        <begin position="92"/>
        <end position="136"/>
    </location>
</feature>
<sequence>MPRDTVRLLDEDDLIRWREGTMTALPSKDEPGGAHDAITHSNLSSAKLPTLTDFHKANIQLRADTKTSLLTKALQPSQDDNNDETYMAIDMARNRSSRSTTSSASTADLTSDGGLTSPTRTSTPSPPFPPSSYMSLAPYTLGPKLSQTAFARTQQKGQDPALAQQVAAAAVPKPDPAVEALVKKRCISFACAAQKPLDFIKSTPSTTHAKNATSTTTTTAPKRTIKFACNGPQPDRQAVKVVEPAKIARLTATPASPAKPGRHTIRSPTLSRKLRSSTPQPKAHRDSTSTIRRASQSPAAVRSRKPKYIVADEEALESSEATRFHEFASDEPQEDDWIRKDTSTIKGKLTIHDTLKKENAIRQLGKEAEEEALEDDEDDDDDDEGNDDDDDDENDDDDDDDDEDDDEDDEDDEDDNTVDGSDVDLDASDGNETDNEAGFADSDEESDRGGEFHFWSPGMSTGEASAFRSTGRRAPSESSIDSLSHMSPTLNRKGGPRKSKGTRKIRIRPGTPDLPDSTDFVCGTLDEDRPLEEAYVSCMEARKREKRHVIPQDIDPSFPTSDPEDEEDENDEAEKPNDSDEGIWLHGKFEDSESETRHRRSRTRKSPKHSPKRLVSPPPQKYRSPPATTTRRSPRLRSPPPRRAKSPPPRRAKSPPPARARAVKWPTASASISFAPIPNRPDPTHTKSLPRRPNAFCQQYRAAQLAFANDEDNDNNTDGYTRGAIDIVKGLEQKRQRRKDKFFSKLCNRARKGQQVERRPQPGKGAERMRELGLQMAGKTVDYRGANAEYVLSV</sequence>
<feature type="compositionally biased region" description="Polar residues" evidence="1">
    <location>
        <begin position="476"/>
        <end position="490"/>
    </location>
</feature>
<dbReference type="Pfam" id="PF10446">
    <property type="entry name" value="DUF2457"/>
    <property type="match status" value="1"/>
</dbReference>
<feature type="compositionally biased region" description="Polar residues" evidence="1">
    <location>
        <begin position="288"/>
        <end position="298"/>
    </location>
</feature>
<feature type="region of interest" description="Disordered" evidence="1">
    <location>
        <begin position="250"/>
        <end position="521"/>
    </location>
</feature>
<dbReference type="EMBL" id="KV460211">
    <property type="protein sequence ID" value="OBT99703.1"/>
    <property type="molecule type" value="Genomic_DNA"/>
</dbReference>
<protein>
    <submittedName>
        <fullName evidence="2">Uncharacterized protein</fullName>
    </submittedName>
</protein>
<feature type="compositionally biased region" description="Basic residues" evidence="1">
    <location>
        <begin position="632"/>
        <end position="653"/>
    </location>
</feature>
<feature type="compositionally biased region" description="Acidic residues" evidence="1">
    <location>
        <begin position="368"/>
        <end position="446"/>
    </location>
</feature>
<feature type="compositionally biased region" description="Basic residues" evidence="1">
    <location>
        <begin position="597"/>
        <end position="612"/>
    </location>
</feature>
<dbReference type="GeneID" id="28835454"/>
<reference evidence="2 3" key="1">
    <citation type="submission" date="2016-03" db="EMBL/GenBank/DDBJ databases">
        <title>Comparative genomics of Pseudogymnoascus destructans, the fungus causing white-nose syndrome of bats.</title>
        <authorList>
            <person name="Palmer J.M."/>
            <person name="Drees K.P."/>
            <person name="Foster J.T."/>
            <person name="Lindner D.L."/>
        </authorList>
    </citation>
    <scope>NUCLEOTIDE SEQUENCE [LARGE SCALE GENOMIC DNA]</scope>
    <source>
        <strain evidence="2 3">UAMH 10579</strain>
    </source>
</reference>
<feature type="compositionally biased region" description="Basic and acidic residues" evidence="1">
    <location>
        <begin position="587"/>
        <end position="596"/>
    </location>
</feature>
<dbReference type="OrthoDB" id="2011769at2759"/>
<dbReference type="RefSeq" id="XP_018133436.1">
    <property type="nucleotide sequence ID" value="XM_018271579.2"/>
</dbReference>
<organism evidence="2 3">
    <name type="scientific">Pseudogymnoascus verrucosus</name>
    <dbReference type="NCBI Taxonomy" id="342668"/>
    <lineage>
        <taxon>Eukaryota</taxon>
        <taxon>Fungi</taxon>
        <taxon>Dikarya</taxon>
        <taxon>Ascomycota</taxon>
        <taxon>Pezizomycotina</taxon>
        <taxon>Leotiomycetes</taxon>
        <taxon>Thelebolales</taxon>
        <taxon>Thelebolaceae</taxon>
        <taxon>Pseudogymnoascus</taxon>
    </lineage>
</organism>
<keyword evidence="3" id="KW-1185">Reference proteome</keyword>
<gene>
    <name evidence="2" type="ORF">VE01_02068</name>
</gene>
<dbReference type="STRING" id="342668.A0A1B8GV52"/>
<dbReference type="InterPro" id="IPR018853">
    <property type="entry name" value="DUF2457"/>
</dbReference>
<feature type="compositionally biased region" description="Polar residues" evidence="1">
    <location>
        <begin position="266"/>
        <end position="280"/>
    </location>
</feature>
<feature type="compositionally biased region" description="Basic and acidic residues" evidence="1">
    <location>
        <begin position="350"/>
        <end position="367"/>
    </location>
</feature>
<feature type="region of interest" description="Disordered" evidence="1">
    <location>
        <begin position="542"/>
        <end position="688"/>
    </location>
</feature>
<dbReference type="AlphaFoldDB" id="A0A1B8GV52"/>
<feature type="compositionally biased region" description="Basic residues" evidence="1">
    <location>
        <begin position="494"/>
        <end position="507"/>
    </location>
</feature>
<name>A0A1B8GV52_9PEZI</name>
<evidence type="ECO:0000313" key="3">
    <source>
        <dbReference type="Proteomes" id="UP000091956"/>
    </source>
</evidence>